<keyword evidence="5 7" id="KW-0040">ANK repeat</keyword>
<evidence type="ECO:0000256" key="1">
    <source>
        <dbReference type="ARBA" id="ARBA00004123"/>
    </source>
</evidence>
<dbReference type="PANTHER" id="PTHR24131">
    <property type="entry name" value="APOPTOSIS-STIMULATING OF P53 PROTEIN"/>
    <property type="match status" value="1"/>
</dbReference>
<keyword evidence="3" id="KW-0053">Apoptosis</keyword>
<keyword evidence="2 8" id="KW-0728">SH3 domain</keyword>
<sequence>MSMMVQKQGFQRAQLTLQEVQDLADRQRQQILYNSQEIMEKQKQLMRMHTDFKTRFKIQNGSQSMSEDMIPTGPSAPGLKQARISSPQSTAQSPSTPEIKPEKEQYARMLRQTYQNMGKMQNRNQLLHDLNIKKFTNIELGYELNKVRSIFASKQNELAEAVKKVDVLTHQLDSRRNSASGASVPTPERINRRKKIQAAKDEVDRLRNELIVRNEMSSQQSHQLQLQRDIILEKKAELRELNNRMNELGNALKNQNNQPGNQKEIDVSKDNQQLRFNDTYLQDTLNRKRSVGNKPIVVDINSNIVATEKESLNKNSVEQVSKTLSADTPLPLEEFKKNLSTFKLPKPLPPQRTTPVSIVEKKEIPIYTTKSNEENITLLRQDIKGELLEDKKSINITPLNSLTNSTPYSDLSLSFDSDKIVIKSNDSALNSIINKSDDSSKHIVPVKPTLSVKPMMENNNLDKIDDSNAAYYVKPLNDITVSEYNKEIFIPQPDYPNDFPSEPDGFELSFADIDEINETQTDLWTGSLIPQSPYDSESDDFENVPVPLIISLPPEKMPPPILMKPDKPRKPKRKLVLDPFALLLDSALEGELGLVKEILNQVPNPSRANPEGITALHNAVCGNHKDVVRFLVEVGCDINSADNNGWTPLHCAAFYNDTELCRFLVEHGASVFAMTYTDYQTPAHKCSQLDDNYDNCFGYLHECKENVGRINGGLVHALFDYTAESDDELSFYCGDTLTVLKRGDNNEKEWWWCRNKNGEVGYVACNLVGNFPRIAAEV</sequence>
<feature type="domain" description="SH3" evidence="11">
    <location>
        <begin position="710"/>
        <end position="773"/>
    </location>
</feature>
<evidence type="ECO:0000256" key="5">
    <source>
        <dbReference type="ARBA" id="ARBA00023043"/>
    </source>
</evidence>
<dbReference type="GO" id="GO:0002039">
    <property type="term" value="F:p53 binding"/>
    <property type="evidence" value="ECO:0007669"/>
    <property type="project" value="InterPro"/>
</dbReference>
<evidence type="ECO:0000256" key="2">
    <source>
        <dbReference type="ARBA" id="ARBA00022443"/>
    </source>
</evidence>
<dbReference type="GO" id="GO:0005634">
    <property type="term" value="C:nucleus"/>
    <property type="evidence" value="ECO:0007669"/>
    <property type="project" value="UniProtKB-SubCell"/>
</dbReference>
<name>T2MDM1_HYDVU</name>
<dbReference type="PANTHER" id="PTHR24131:SF10">
    <property type="entry name" value="ANKYRIN-REPEAT, SH3-DOMAIN, AND PROLINE-RICH-REGION CONTAINING PROTEIN, ISOFORM B"/>
    <property type="match status" value="1"/>
</dbReference>
<dbReference type="InterPro" id="IPR047163">
    <property type="entry name" value="ASPP1/2"/>
</dbReference>
<dbReference type="InterPro" id="IPR002110">
    <property type="entry name" value="Ankyrin_rpt"/>
</dbReference>
<evidence type="ECO:0000256" key="10">
    <source>
        <dbReference type="SAM" id="MobiDB-lite"/>
    </source>
</evidence>
<feature type="repeat" description="ANK" evidence="7">
    <location>
        <begin position="611"/>
        <end position="643"/>
    </location>
</feature>
<dbReference type="Pfam" id="PF00018">
    <property type="entry name" value="SH3_1"/>
    <property type="match status" value="1"/>
</dbReference>
<feature type="region of interest" description="Disordered" evidence="10">
    <location>
        <begin position="58"/>
        <end position="101"/>
    </location>
</feature>
<dbReference type="SMART" id="SM00248">
    <property type="entry name" value="ANK"/>
    <property type="match status" value="2"/>
</dbReference>
<evidence type="ECO:0000256" key="7">
    <source>
        <dbReference type="PROSITE-ProRule" id="PRU00023"/>
    </source>
</evidence>
<keyword evidence="9" id="KW-0175">Coiled coil</keyword>
<dbReference type="InterPro" id="IPR036028">
    <property type="entry name" value="SH3-like_dom_sf"/>
</dbReference>
<dbReference type="InterPro" id="IPR001452">
    <property type="entry name" value="SH3_domain"/>
</dbReference>
<comment type="subcellular location">
    <subcellularLocation>
        <location evidence="1">Nucleus</location>
    </subcellularLocation>
</comment>
<evidence type="ECO:0000259" key="11">
    <source>
        <dbReference type="PROSITE" id="PS50002"/>
    </source>
</evidence>
<accession>T2MDM1</accession>
<dbReference type="SUPFAM" id="SSF48403">
    <property type="entry name" value="Ankyrin repeat"/>
    <property type="match status" value="1"/>
</dbReference>
<evidence type="ECO:0000256" key="3">
    <source>
        <dbReference type="ARBA" id="ARBA00022703"/>
    </source>
</evidence>
<organism evidence="12">
    <name type="scientific">Hydra vulgaris</name>
    <name type="common">Hydra</name>
    <name type="synonym">Hydra attenuata</name>
    <dbReference type="NCBI Taxonomy" id="6087"/>
    <lineage>
        <taxon>Eukaryota</taxon>
        <taxon>Metazoa</taxon>
        <taxon>Cnidaria</taxon>
        <taxon>Hydrozoa</taxon>
        <taxon>Hydroidolina</taxon>
        <taxon>Anthoathecata</taxon>
        <taxon>Aplanulata</taxon>
        <taxon>Hydridae</taxon>
        <taxon>Hydra</taxon>
    </lineage>
</organism>
<gene>
    <name evidence="12" type="primary">TP53BP2</name>
</gene>
<dbReference type="PROSITE" id="PS50088">
    <property type="entry name" value="ANK_REPEAT"/>
    <property type="match status" value="2"/>
</dbReference>
<dbReference type="KEGG" id="hmg:100207524"/>
<keyword evidence="6" id="KW-0539">Nucleus</keyword>
<evidence type="ECO:0000256" key="4">
    <source>
        <dbReference type="ARBA" id="ARBA00022737"/>
    </source>
</evidence>
<dbReference type="OrthoDB" id="10038642at2759"/>
<dbReference type="GO" id="GO:0042981">
    <property type="term" value="P:regulation of apoptotic process"/>
    <property type="evidence" value="ECO:0007669"/>
    <property type="project" value="InterPro"/>
</dbReference>
<dbReference type="SMART" id="SM00326">
    <property type="entry name" value="SH3"/>
    <property type="match status" value="1"/>
</dbReference>
<dbReference type="Gene3D" id="1.25.40.20">
    <property type="entry name" value="Ankyrin repeat-containing domain"/>
    <property type="match status" value="1"/>
</dbReference>
<feature type="repeat" description="ANK" evidence="7">
    <location>
        <begin position="644"/>
        <end position="676"/>
    </location>
</feature>
<evidence type="ECO:0000256" key="9">
    <source>
        <dbReference type="SAM" id="Coils"/>
    </source>
</evidence>
<dbReference type="InterPro" id="IPR036770">
    <property type="entry name" value="Ankyrin_rpt-contain_sf"/>
</dbReference>
<dbReference type="Pfam" id="PF12796">
    <property type="entry name" value="Ank_2"/>
    <property type="match status" value="1"/>
</dbReference>
<protein>
    <submittedName>
        <fullName evidence="12">Apoptosis-stimulating of p53 protein 2</fullName>
    </submittedName>
</protein>
<dbReference type="PROSITE" id="PS50002">
    <property type="entry name" value="SH3"/>
    <property type="match status" value="1"/>
</dbReference>
<dbReference type="AlphaFoldDB" id="T2MDM1"/>
<evidence type="ECO:0000313" key="12">
    <source>
        <dbReference type="EMBL" id="CDG70151.1"/>
    </source>
</evidence>
<dbReference type="SUPFAM" id="SSF50044">
    <property type="entry name" value="SH3-domain"/>
    <property type="match status" value="1"/>
</dbReference>
<dbReference type="GO" id="GO:0006915">
    <property type="term" value="P:apoptotic process"/>
    <property type="evidence" value="ECO:0007669"/>
    <property type="project" value="UniProtKB-KW"/>
</dbReference>
<keyword evidence="4" id="KW-0677">Repeat</keyword>
<proteinExistence type="evidence at transcript level"/>
<evidence type="ECO:0000256" key="8">
    <source>
        <dbReference type="PROSITE-ProRule" id="PRU00192"/>
    </source>
</evidence>
<evidence type="ECO:0000256" key="6">
    <source>
        <dbReference type="ARBA" id="ARBA00023242"/>
    </source>
</evidence>
<feature type="compositionally biased region" description="Low complexity" evidence="10">
    <location>
        <begin position="85"/>
        <end position="97"/>
    </location>
</feature>
<reference evidence="12" key="1">
    <citation type="journal article" date="2013" name="Genome Biol. Evol.">
        <title>Punctuated emergences of genetic and phenotypic innovations in eumetazoan, bilaterian, euteleostome, and hominidae ancestors.</title>
        <authorList>
            <person name="Wenger Y."/>
            <person name="Galliot B."/>
        </authorList>
    </citation>
    <scope>NUCLEOTIDE SEQUENCE</scope>
    <source>
        <tissue evidence="12">Whole animals</tissue>
    </source>
</reference>
<feature type="coiled-coil region" evidence="9">
    <location>
        <begin position="189"/>
        <end position="258"/>
    </location>
</feature>
<dbReference type="PROSITE" id="PS50297">
    <property type="entry name" value="ANK_REP_REGION"/>
    <property type="match status" value="2"/>
</dbReference>
<dbReference type="EMBL" id="HAAD01003919">
    <property type="protein sequence ID" value="CDG70151.1"/>
    <property type="molecule type" value="mRNA"/>
</dbReference>